<reference evidence="2" key="1">
    <citation type="submission" date="2024-03" db="EMBL/GenBank/DDBJ databases">
        <authorList>
            <consortium name="ELIXIR-Norway"/>
            <consortium name="Elixir Norway"/>
        </authorList>
    </citation>
    <scope>NUCLEOTIDE SEQUENCE</scope>
</reference>
<keyword evidence="3" id="KW-1185">Reference proteome</keyword>
<dbReference type="Proteomes" id="UP001497522">
    <property type="component" value="Chromosome 7"/>
</dbReference>
<feature type="region of interest" description="Disordered" evidence="1">
    <location>
        <begin position="1"/>
        <end position="38"/>
    </location>
</feature>
<organism evidence="2 3">
    <name type="scientific">Sphagnum jensenii</name>
    <dbReference type="NCBI Taxonomy" id="128206"/>
    <lineage>
        <taxon>Eukaryota</taxon>
        <taxon>Viridiplantae</taxon>
        <taxon>Streptophyta</taxon>
        <taxon>Embryophyta</taxon>
        <taxon>Bryophyta</taxon>
        <taxon>Sphagnophytina</taxon>
        <taxon>Sphagnopsida</taxon>
        <taxon>Sphagnales</taxon>
        <taxon>Sphagnaceae</taxon>
        <taxon>Sphagnum</taxon>
    </lineage>
</organism>
<accession>A0ABP1BUE9</accession>
<evidence type="ECO:0000256" key="1">
    <source>
        <dbReference type="SAM" id="MobiDB-lite"/>
    </source>
</evidence>
<protein>
    <submittedName>
        <fullName evidence="2">Uncharacterized protein</fullName>
    </submittedName>
</protein>
<evidence type="ECO:0000313" key="2">
    <source>
        <dbReference type="EMBL" id="CAK9879974.1"/>
    </source>
</evidence>
<name>A0ABP1BUE9_9BRYO</name>
<sequence>MHTFCVASGEPGGPRRRSLAEESTNPRPGAHQFPDVQMLGNTLNVSQDGEVSERDDKYFSSIGNNAISVYETDNGSTG</sequence>
<proteinExistence type="predicted"/>
<dbReference type="EMBL" id="OZ023708">
    <property type="protein sequence ID" value="CAK9879974.1"/>
    <property type="molecule type" value="Genomic_DNA"/>
</dbReference>
<evidence type="ECO:0000313" key="3">
    <source>
        <dbReference type="Proteomes" id="UP001497522"/>
    </source>
</evidence>
<gene>
    <name evidence="2" type="ORF">CSSPJE1EN2_LOCUS21463</name>
</gene>